<dbReference type="STRING" id="471514.AN477_17265"/>
<dbReference type="AlphaFoldDB" id="A0A0P9CSC7"/>
<dbReference type="InterPro" id="IPR007563">
    <property type="entry name" value="DUF554"/>
</dbReference>
<dbReference type="Proteomes" id="UP000050482">
    <property type="component" value="Unassembled WGS sequence"/>
</dbReference>
<accession>A0A0P9CSC7</accession>
<dbReference type="OrthoDB" id="9797976at2"/>
<feature type="transmembrane region" description="Helical" evidence="1">
    <location>
        <begin position="55"/>
        <end position="78"/>
    </location>
</feature>
<keyword evidence="1" id="KW-0812">Transmembrane</keyword>
<dbReference type="Pfam" id="PF04474">
    <property type="entry name" value="DUF554"/>
    <property type="match status" value="1"/>
</dbReference>
<organism evidence="2 3">
    <name type="scientific">Alicyclobacillus ferrooxydans</name>
    <dbReference type="NCBI Taxonomy" id="471514"/>
    <lineage>
        <taxon>Bacteria</taxon>
        <taxon>Bacillati</taxon>
        <taxon>Bacillota</taxon>
        <taxon>Bacilli</taxon>
        <taxon>Bacillales</taxon>
        <taxon>Alicyclobacillaceae</taxon>
        <taxon>Alicyclobacillus</taxon>
    </lineage>
</organism>
<feature type="transmembrane region" description="Helical" evidence="1">
    <location>
        <begin position="98"/>
        <end position="119"/>
    </location>
</feature>
<protein>
    <recommendedName>
        <fullName evidence="4">Membrane protein YdfK</fullName>
    </recommendedName>
</protein>
<feature type="transmembrane region" description="Helical" evidence="1">
    <location>
        <begin position="31"/>
        <end position="49"/>
    </location>
</feature>
<dbReference type="PANTHER" id="PTHR36111:SF2">
    <property type="entry name" value="INNER MEMBRANE PROTEIN"/>
    <property type="match status" value="1"/>
</dbReference>
<evidence type="ECO:0000313" key="2">
    <source>
        <dbReference type="EMBL" id="KPV42520.1"/>
    </source>
</evidence>
<evidence type="ECO:0008006" key="4">
    <source>
        <dbReference type="Google" id="ProtNLM"/>
    </source>
</evidence>
<name>A0A0P9CSC7_9BACL</name>
<feature type="transmembrane region" description="Helical" evidence="1">
    <location>
        <begin position="139"/>
        <end position="161"/>
    </location>
</feature>
<dbReference type="EMBL" id="LJCO01000076">
    <property type="protein sequence ID" value="KPV42520.1"/>
    <property type="molecule type" value="Genomic_DNA"/>
</dbReference>
<keyword evidence="1" id="KW-0472">Membrane</keyword>
<dbReference type="PATRIC" id="fig|471514.4.peg.3579"/>
<keyword evidence="3" id="KW-1185">Reference proteome</keyword>
<proteinExistence type="predicted"/>
<sequence length="241" mass="25230">MLGTLVNGAAILIGTGLGLLMPKVPPRFHSTVMQGLSLAVLLIGLSMALGDTGDILIIIISLVIGALLGEWINIDGLLNRMGDWVQRKFVRSDTSRTAEAFVTASLVFCVGSMAIVGAIQSGLTDVHRTLYAKSLLDFVSSTVFASTLGVGVVFSVLPVVLYEGGIATIAHLFGADLQNQAVISCMTATGGLLIAAIGINLLGLKKLAVGNLLPAMFVAALLKWWAPHLTTLLSIVHLYHG</sequence>
<gene>
    <name evidence="2" type="ORF">AN477_17265</name>
</gene>
<evidence type="ECO:0000256" key="1">
    <source>
        <dbReference type="SAM" id="Phobius"/>
    </source>
</evidence>
<feature type="transmembrane region" description="Helical" evidence="1">
    <location>
        <begin position="208"/>
        <end position="226"/>
    </location>
</feature>
<feature type="transmembrane region" description="Helical" evidence="1">
    <location>
        <begin position="181"/>
        <end position="202"/>
    </location>
</feature>
<keyword evidence="1" id="KW-1133">Transmembrane helix</keyword>
<comment type="caution">
    <text evidence="2">The sequence shown here is derived from an EMBL/GenBank/DDBJ whole genome shotgun (WGS) entry which is preliminary data.</text>
</comment>
<evidence type="ECO:0000313" key="3">
    <source>
        <dbReference type="Proteomes" id="UP000050482"/>
    </source>
</evidence>
<dbReference type="PANTHER" id="PTHR36111">
    <property type="entry name" value="INNER MEMBRANE PROTEIN-RELATED"/>
    <property type="match status" value="1"/>
</dbReference>
<reference evidence="2 3" key="1">
    <citation type="submission" date="2015-09" db="EMBL/GenBank/DDBJ databases">
        <title>Draft genome sequence of Alicyclobacillus ferrooxydans DSM 22381.</title>
        <authorList>
            <person name="Hemp J."/>
        </authorList>
    </citation>
    <scope>NUCLEOTIDE SEQUENCE [LARGE SCALE GENOMIC DNA]</scope>
    <source>
        <strain evidence="2 3">TC-34</strain>
    </source>
</reference>
<feature type="transmembrane region" description="Helical" evidence="1">
    <location>
        <begin position="6"/>
        <end position="24"/>
    </location>
</feature>